<reference evidence="1" key="1">
    <citation type="submission" date="2014-09" db="EMBL/GenBank/DDBJ databases">
        <authorList>
            <person name="Magalhaes I.L.F."/>
            <person name="Oliveira U."/>
            <person name="Santos F.R."/>
            <person name="Vidigal T.H.D.A."/>
            <person name="Brescovit A.D."/>
            <person name="Santos A.J."/>
        </authorList>
    </citation>
    <scope>NUCLEOTIDE SEQUENCE</scope>
    <source>
        <tissue evidence="1">Shoot tissue taken approximately 20 cm above the soil surface</tissue>
    </source>
</reference>
<dbReference type="EMBL" id="GBRH01246502">
    <property type="protein sequence ID" value="JAD51393.1"/>
    <property type="molecule type" value="Transcribed_RNA"/>
</dbReference>
<proteinExistence type="predicted"/>
<protein>
    <submittedName>
        <fullName evidence="1">Uncharacterized protein</fullName>
    </submittedName>
</protein>
<name>A0A0A9ANC7_ARUDO</name>
<evidence type="ECO:0000313" key="1">
    <source>
        <dbReference type="EMBL" id="JAD51393.1"/>
    </source>
</evidence>
<organism evidence="1">
    <name type="scientific">Arundo donax</name>
    <name type="common">Giant reed</name>
    <name type="synonym">Donax arundinaceus</name>
    <dbReference type="NCBI Taxonomy" id="35708"/>
    <lineage>
        <taxon>Eukaryota</taxon>
        <taxon>Viridiplantae</taxon>
        <taxon>Streptophyta</taxon>
        <taxon>Embryophyta</taxon>
        <taxon>Tracheophyta</taxon>
        <taxon>Spermatophyta</taxon>
        <taxon>Magnoliopsida</taxon>
        <taxon>Liliopsida</taxon>
        <taxon>Poales</taxon>
        <taxon>Poaceae</taxon>
        <taxon>PACMAD clade</taxon>
        <taxon>Arundinoideae</taxon>
        <taxon>Arundineae</taxon>
        <taxon>Arundo</taxon>
    </lineage>
</organism>
<accession>A0A0A9ANC7</accession>
<sequence>MKDGDRMSISCVHALLSWACTCQ</sequence>
<reference evidence="1" key="2">
    <citation type="journal article" date="2015" name="Data Brief">
        <title>Shoot transcriptome of the giant reed, Arundo donax.</title>
        <authorList>
            <person name="Barrero R.A."/>
            <person name="Guerrero F.D."/>
            <person name="Moolhuijzen P."/>
            <person name="Goolsby J.A."/>
            <person name="Tidwell J."/>
            <person name="Bellgard S.E."/>
            <person name="Bellgard M.I."/>
        </authorList>
    </citation>
    <scope>NUCLEOTIDE SEQUENCE</scope>
    <source>
        <tissue evidence="1">Shoot tissue taken approximately 20 cm above the soil surface</tissue>
    </source>
</reference>
<dbReference type="AlphaFoldDB" id="A0A0A9ANC7"/>